<comment type="caution">
    <text evidence="12">The sequence shown here is derived from an EMBL/GenBank/DDBJ whole genome shotgun (WGS) entry which is preliminary data.</text>
</comment>
<dbReference type="CDD" id="cd02120">
    <property type="entry name" value="PA_subtilisin_like"/>
    <property type="match status" value="1"/>
</dbReference>
<evidence type="ECO:0000313" key="13">
    <source>
        <dbReference type="Proteomes" id="UP000593563"/>
    </source>
</evidence>
<dbReference type="FunFam" id="3.30.70.80:FF:000002">
    <property type="entry name" value="Subtilisin-like protease SBT5.3"/>
    <property type="match status" value="1"/>
</dbReference>
<protein>
    <recommendedName>
        <fullName evidence="14">Subtilisin-like protease</fullName>
    </recommendedName>
</protein>
<dbReference type="InterPro" id="IPR041469">
    <property type="entry name" value="Subtilisin-like_FN3"/>
</dbReference>
<evidence type="ECO:0000256" key="6">
    <source>
        <dbReference type="ARBA" id="ARBA00023180"/>
    </source>
</evidence>
<dbReference type="Gene3D" id="3.40.50.200">
    <property type="entry name" value="Peptidase S8/S53 domain"/>
    <property type="match status" value="2"/>
</dbReference>
<gene>
    <name evidence="12" type="ORF">AG4045_009853</name>
</gene>
<proteinExistence type="inferred from homology"/>
<organism evidence="12 13">
    <name type="scientific">Apium graveolens</name>
    <name type="common">Celery</name>
    <dbReference type="NCBI Taxonomy" id="4045"/>
    <lineage>
        <taxon>Eukaryota</taxon>
        <taxon>Viridiplantae</taxon>
        <taxon>Streptophyta</taxon>
        <taxon>Embryophyta</taxon>
        <taxon>Tracheophyta</taxon>
        <taxon>Spermatophyta</taxon>
        <taxon>Magnoliopsida</taxon>
        <taxon>eudicotyledons</taxon>
        <taxon>Gunneridae</taxon>
        <taxon>Pentapetalae</taxon>
        <taxon>asterids</taxon>
        <taxon>campanulids</taxon>
        <taxon>Apiales</taxon>
        <taxon>Apiaceae</taxon>
        <taxon>Apioideae</taxon>
        <taxon>apioid superclade</taxon>
        <taxon>Apieae</taxon>
        <taxon>Apium</taxon>
    </lineage>
</organism>
<dbReference type="InterPro" id="IPR034197">
    <property type="entry name" value="Peptidases_S8_3"/>
</dbReference>
<reference evidence="12" key="1">
    <citation type="submission" date="2020-01" db="EMBL/GenBank/DDBJ databases">
        <title>The Celery Genome Sequence Reveals Sequential Paleo-tetraploidization, Resistance Gene Elimination, Karyotype Evolution, and Functional Innovation in Apiales.</title>
        <authorList>
            <person name="Song X."/>
        </authorList>
    </citation>
    <scope>NUCLEOTIDE SEQUENCE</scope>
    <source>
        <tissue evidence="12">Leaf</tissue>
    </source>
</reference>
<keyword evidence="3 8" id="KW-0732">Signal</keyword>
<dbReference type="Pfam" id="PF05922">
    <property type="entry name" value="Inhibitor_I9"/>
    <property type="match status" value="1"/>
</dbReference>
<name>A0A6L5BBZ6_APIGR</name>
<dbReference type="Pfam" id="PF02225">
    <property type="entry name" value="PA"/>
    <property type="match status" value="1"/>
</dbReference>
<evidence type="ECO:0000256" key="1">
    <source>
        <dbReference type="ARBA" id="ARBA00011073"/>
    </source>
</evidence>
<sequence>MLIIKQKMASTGFIVAFLLFLSSQLHTPALAITKPYIVYLGGHDEFNSPEINLADPEIHRRRAHSHHQFLSSFLGGSIDKARETIFYSYEKHINGFAALLDENLASEIAKHPNVVSVFLDQGRNLHTTHSWDFLLLERDGVIRTDSLWKKARFGEDVIIANLDTGVWPESESFYGSGYGSVPTKWKGKCSPMIPCNNKLIGAQFFSEAYKRHTGRYDSTINTVRDFEGHGTHTLSTAAGNFVSNANVFGHGNGTAKGGSPRARVAAYKVCWPPMNGSECYDSDIMKGFDTAIHDGVDILSVSLGGRPSDYLSDGIAIGAFHAVKKGMVVVCSAGNDGPSYGTVSNVAPWMITVGASTTDRVFEASVQLSSSIPKGSNAVVHECRRLCMHGTLDPKKVKGKIVVCLRGQTARVGKGEEALTAGAAGMILCNDAASGNDIIADPHVLPASNINFTNARTRDNTGHPVHDDFNTEASPFSYGAGEIRPNRAIDPGLVYDLSINHYLDFLCGSGYNSTMMKTFSEDKDYECPKGGFNLLNFNYPSISIPGKHLINSSCMVTVTRTLKNVGKPGTYAARVRQPSGYSVAAEPSVLTFQHMGEEKHFKLNFKAKSCNLNSIYESEGVYTSGVLIWSDGKHYVRSPIVMAASAPP</sequence>
<accession>A0A6L5BBZ6</accession>
<dbReference type="SUPFAM" id="SSF52743">
    <property type="entry name" value="Subtilisin-like"/>
    <property type="match status" value="1"/>
</dbReference>
<dbReference type="InterPro" id="IPR036852">
    <property type="entry name" value="Peptidase_S8/S53_dom_sf"/>
</dbReference>
<dbReference type="InterPro" id="IPR045051">
    <property type="entry name" value="SBT"/>
</dbReference>
<evidence type="ECO:0000256" key="5">
    <source>
        <dbReference type="ARBA" id="ARBA00022825"/>
    </source>
</evidence>
<dbReference type="GO" id="GO:0004252">
    <property type="term" value="F:serine-type endopeptidase activity"/>
    <property type="evidence" value="ECO:0007669"/>
    <property type="project" value="InterPro"/>
</dbReference>
<feature type="domain" description="PA" evidence="9">
    <location>
        <begin position="393"/>
        <end position="455"/>
    </location>
</feature>
<dbReference type="Gene3D" id="3.30.70.80">
    <property type="entry name" value="Peptidase S8 propeptide/proteinase inhibitor I9"/>
    <property type="match status" value="1"/>
</dbReference>
<dbReference type="AlphaFoldDB" id="A0A6L5BBZ6"/>
<dbReference type="CDD" id="cd04852">
    <property type="entry name" value="Peptidases_S8_3"/>
    <property type="match status" value="1"/>
</dbReference>
<dbReference type="PANTHER" id="PTHR10795">
    <property type="entry name" value="PROPROTEIN CONVERTASE SUBTILISIN/KEXIN"/>
    <property type="match status" value="1"/>
</dbReference>
<dbReference type="Proteomes" id="UP000593563">
    <property type="component" value="Unassembled WGS sequence"/>
</dbReference>
<evidence type="ECO:0008006" key="14">
    <source>
        <dbReference type="Google" id="ProtNLM"/>
    </source>
</evidence>
<evidence type="ECO:0000259" key="9">
    <source>
        <dbReference type="Pfam" id="PF02225"/>
    </source>
</evidence>
<evidence type="ECO:0000256" key="7">
    <source>
        <dbReference type="PROSITE-ProRule" id="PRU01240"/>
    </source>
</evidence>
<dbReference type="InterPro" id="IPR046450">
    <property type="entry name" value="PA_dom_sf"/>
</dbReference>
<dbReference type="SUPFAM" id="SSF52025">
    <property type="entry name" value="PA domain"/>
    <property type="match status" value="1"/>
</dbReference>
<dbReference type="InterPro" id="IPR003137">
    <property type="entry name" value="PA_domain"/>
</dbReference>
<evidence type="ECO:0000256" key="8">
    <source>
        <dbReference type="SAM" id="SignalP"/>
    </source>
</evidence>
<dbReference type="InterPro" id="IPR037045">
    <property type="entry name" value="S8pro/Inhibitor_I9_sf"/>
</dbReference>
<keyword evidence="4" id="KW-0378">Hydrolase</keyword>
<evidence type="ECO:0000256" key="3">
    <source>
        <dbReference type="ARBA" id="ARBA00022729"/>
    </source>
</evidence>
<dbReference type="PROSITE" id="PS51892">
    <property type="entry name" value="SUBTILASE"/>
    <property type="match status" value="1"/>
</dbReference>
<evidence type="ECO:0000256" key="4">
    <source>
        <dbReference type="ARBA" id="ARBA00022801"/>
    </source>
</evidence>
<feature type="domain" description="Inhibitor I9" evidence="10">
    <location>
        <begin position="36"/>
        <end position="126"/>
    </location>
</feature>
<comment type="caution">
    <text evidence="7">Lacks conserved residue(s) required for the propagation of feature annotation.</text>
</comment>
<evidence type="ECO:0000256" key="2">
    <source>
        <dbReference type="ARBA" id="ARBA00022670"/>
    </source>
</evidence>
<evidence type="ECO:0000259" key="11">
    <source>
        <dbReference type="Pfam" id="PF17766"/>
    </source>
</evidence>
<dbReference type="Pfam" id="PF17766">
    <property type="entry name" value="fn3_6"/>
    <property type="match status" value="1"/>
</dbReference>
<comment type="similarity">
    <text evidence="1 7">Belongs to the peptidase S8 family.</text>
</comment>
<keyword evidence="2" id="KW-0645">Protease</keyword>
<dbReference type="EMBL" id="WRXP01001396">
    <property type="protein sequence ID" value="KAF1002357.1"/>
    <property type="molecule type" value="Genomic_DNA"/>
</dbReference>
<keyword evidence="5" id="KW-0720">Serine protease</keyword>
<feature type="chain" id="PRO_5026684746" description="Subtilisin-like protease" evidence="8">
    <location>
        <begin position="32"/>
        <end position="648"/>
    </location>
</feature>
<feature type="signal peptide" evidence="8">
    <location>
        <begin position="1"/>
        <end position="31"/>
    </location>
</feature>
<keyword evidence="13" id="KW-1185">Reference proteome</keyword>
<dbReference type="GO" id="GO:0006508">
    <property type="term" value="P:proteolysis"/>
    <property type="evidence" value="ECO:0007669"/>
    <property type="project" value="UniProtKB-KW"/>
</dbReference>
<dbReference type="InterPro" id="IPR010259">
    <property type="entry name" value="S8pro/Inhibitor_I9"/>
</dbReference>
<feature type="domain" description="Subtilisin-like protease fibronectin type-III" evidence="11">
    <location>
        <begin position="536"/>
        <end position="641"/>
    </location>
</feature>
<dbReference type="Gene3D" id="3.50.30.30">
    <property type="match status" value="1"/>
</dbReference>
<keyword evidence="6" id="KW-0325">Glycoprotein</keyword>
<evidence type="ECO:0000259" key="10">
    <source>
        <dbReference type="Pfam" id="PF05922"/>
    </source>
</evidence>
<dbReference type="Gene3D" id="2.60.40.2310">
    <property type="match status" value="1"/>
</dbReference>
<evidence type="ECO:0000313" key="12">
    <source>
        <dbReference type="EMBL" id="KAF1002357.1"/>
    </source>
</evidence>